<evidence type="ECO:0000313" key="2">
    <source>
        <dbReference type="EMBL" id="KAL0200537.1"/>
    </source>
</evidence>
<evidence type="ECO:0000313" key="3">
    <source>
        <dbReference type="Proteomes" id="UP001529510"/>
    </source>
</evidence>
<keyword evidence="3" id="KW-1185">Reference proteome</keyword>
<comment type="caution">
    <text evidence="2">The sequence shown here is derived from an EMBL/GenBank/DDBJ whole genome shotgun (WGS) entry which is preliminary data.</text>
</comment>
<proteinExistence type="predicted"/>
<reference evidence="2 3" key="1">
    <citation type="submission" date="2024-05" db="EMBL/GenBank/DDBJ databases">
        <title>Genome sequencing and assembly of Indian major carp, Cirrhinus mrigala (Hamilton, 1822).</title>
        <authorList>
            <person name="Mohindra V."/>
            <person name="Chowdhury L.M."/>
            <person name="Lal K."/>
            <person name="Jena J.K."/>
        </authorList>
    </citation>
    <scope>NUCLEOTIDE SEQUENCE [LARGE SCALE GENOMIC DNA]</scope>
    <source>
        <strain evidence="2">CM1030</strain>
        <tissue evidence="2">Blood</tissue>
    </source>
</reference>
<evidence type="ECO:0000256" key="1">
    <source>
        <dbReference type="SAM" id="MobiDB-lite"/>
    </source>
</evidence>
<gene>
    <name evidence="2" type="ORF">M9458_003724</name>
</gene>
<feature type="non-terminal residue" evidence="2">
    <location>
        <position position="1"/>
    </location>
</feature>
<organism evidence="2 3">
    <name type="scientific">Cirrhinus mrigala</name>
    <name type="common">Mrigala</name>
    <dbReference type="NCBI Taxonomy" id="683832"/>
    <lineage>
        <taxon>Eukaryota</taxon>
        <taxon>Metazoa</taxon>
        <taxon>Chordata</taxon>
        <taxon>Craniata</taxon>
        <taxon>Vertebrata</taxon>
        <taxon>Euteleostomi</taxon>
        <taxon>Actinopterygii</taxon>
        <taxon>Neopterygii</taxon>
        <taxon>Teleostei</taxon>
        <taxon>Ostariophysi</taxon>
        <taxon>Cypriniformes</taxon>
        <taxon>Cyprinidae</taxon>
        <taxon>Labeoninae</taxon>
        <taxon>Labeonini</taxon>
        <taxon>Cirrhinus</taxon>
    </lineage>
</organism>
<sequence length="102" mass="10877">YHRPLRCSDPSHQFSLGQASLTQVFTWLLHTTSSQDSPGLARGGASRPSAPMPGAVSMGSMAGSSPPPLQISPPLHQHLSLHQQQQQLSSHPLPLHSPSMAQ</sequence>
<feature type="compositionally biased region" description="Low complexity" evidence="1">
    <location>
        <begin position="52"/>
        <end position="64"/>
    </location>
</feature>
<feature type="compositionally biased region" description="Low complexity" evidence="1">
    <location>
        <begin position="72"/>
        <end position="102"/>
    </location>
</feature>
<feature type="non-terminal residue" evidence="2">
    <location>
        <position position="102"/>
    </location>
</feature>
<protein>
    <submittedName>
        <fullName evidence="2">Uncharacterized protein</fullName>
    </submittedName>
</protein>
<dbReference type="Proteomes" id="UP001529510">
    <property type="component" value="Unassembled WGS sequence"/>
</dbReference>
<dbReference type="AlphaFoldDB" id="A0ABD0RPT4"/>
<feature type="region of interest" description="Disordered" evidence="1">
    <location>
        <begin position="33"/>
        <end position="102"/>
    </location>
</feature>
<dbReference type="EMBL" id="JAMKFB020000002">
    <property type="protein sequence ID" value="KAL0200537.1"/>
    <property type="molecule type" value="Genomic_DNA"/>
</dbReference>
<name>A0ABD0RPT4_CIRMR</name>
<accession>A0ABD0RPT4</accession>